<dbReference type="EMBL" id="BRXZ01000469">
    <property type="protein sequence ID" value="GMI12290.1"/>
    <property type="molecule type" value="Genomic_DNA"/>
</dbReference>
<dbReference type="SUPFAM" id="SSF51735">
    <property type="entry name" value="NAD(P)-binding Rossmann-fold domains"/>
    <property type="match status" value="1"/>
</dbReference>
<proteinExistence type="predicted"/>
<evidence type="ECO:0000256" key="2">
    <source>
        <dbReference type="SAM" id="MobiDB-lite"/>
    </source>
</evidence>
<dbReference type="InterPro" id="IPR020631">
    <property type="entry name" value="THF_DH/CycHdrlase_NAD-bd_dom"/>
</dbReference>
<evidence type="ECO:0000256" key="1">
    <source>
        <dbReference type="ARBA" id="ARBA00012776"/>
    </source>
</evidence>
<dbReference type="GO" id="GO:0035999">
    <property type="term" value="P:tetrahydrofolate interconversion"/>
    <property type="evidence" value="ECO:0007669"/>
    <property type="project" value="TreeGrafter"/>
</dbReference>
<gene>
    <name evidence="4" type="ORF">TrRE_jg8598</name>
</gene>
<dbReference type="AlphaFoldDB" id="A0A9W7KV08"/>
<dbReference type="PANTHER" id="PTHR48099">
    <property type="entry name" value="C-1-TETRAHYDROFOLATE SYNTHASE, CYTOPLASMIC-RELATED"/>
    <property type="match status" value="1"/>
</dbReference>
<dbReference type="GO" id="GO:0004488">
    <property type="term" value="F:methylenetetrahydrofolate dehydrogenase (NADP+) activity"/>
    <property type="evidence" value="ECO:0007669"/>
    <property type="project" value="InterPro"/>
</dbReference>
<dbReference type="Pfam" id="PF02882">
    <property type="entry name" value="THF_DHG_CYH_C"/>
    <property type="match status" value="1"/>
</dbReference>
<evidence type="ECO:0000313" key="4">
    <source>
        <dbReference type="EMBL" id="GMI12290.1"/>
    </source>
</evidence>
<protein>
    <recommendedName>
        <fullName evidence="1">methenyltetrahydrofolate cyclohydrolase</fullName>
        <ecNumber evidence="1">3.5.4.9</ecNumber>
    </recommendedName>
</protein>
<reference evidence="4" key="1">
    <citation type="submission" date="2022-07" db="EMBL/GenBank/DDBJ databases">
        <title>Genome analysis of Parmales, a sister group of diatoms, reveals the evolutionary specialization of diatoms from phago-mixotrophs to photoautotrophs.</title>
        <authorList>
            <person name="Ban H."/>
            <person name="Sato S."/>
            <person name="Yoshikawa S."/>
            <person name="Kazumasa Y."/>
            <person name="Nakamura Y."/>
            <person name="Ichinomiya M."/>
            <person name="Saitoh K."/>
            <person name="Sato N."/>
            <person name="Blanc-Mathieu R."/>
            <person name="Endo H."/>
            <person name="Kuwata A."/>
            <person name="Ogata H."/>
        </authorList>
    </citation>
    <scope>NUCLEOTIDE SEQUENCE</scope>
</reference>
<keyword evidence="5" id="KW-1185">Reference proteome</keyword>
<organism evidence="4 5">
    <name type="scientific">Triparma retinervis</name>
    <dbReference type="NCBI Taxonomy" id="2557542"/>
    <lineage>
        <taxon>Eukaryota</taxon>
        <taxon>Sar</taxon>
        <taxon>Stramenopiles</taxon>
        <taxon>Ochrophyta</taxon>
        <taxon>Bolidophyceae</taxon>
        <taxon>Parmales</taxon>
        <taxon>Triparmaceae</taxon>
        <taxon>Triparma</taxon>
    </lineage>
</organism>
<evidence type="ECO:0000259" key="3">
    <source>
        <dbReference type="Pfam" id="PF02882"/>
    </source>
</evidence>
<dbReference type="GO" id="GO:0005829">
    <property type="term" value="C:cytosol"/>
    <property type="evidence" value="ECO:0007669"/>
    <property type="project" value="TreeGrafter"/>
</dbReference>
<dbReference type="InterPro" id="IPR046346">
    <property type="entry name" value="Aminoacid_DH-like_N_sf"/>
</dbReference>
<feature type="region of interest" description="Disordered" evidence="2">
    <location>
        <begin position="73"/>
        <end position="96"/>
    </location>
</feature>
<sequence>MSNFIGVCAHASDFASARRAVKALAAQEKAAEVAFNLTLSRDFDRRMSEKRKLEAVEVRRVRKEEWMARKAAKAKGEEEEREGRRMQQEYEREQRRHAAEIKEKQRLEKVKERRQRLVNKREEKRRLEEEAIEKKQTAHKEFEEEWEKERTHKKEIGKAKKVKDRVYKNLSKLNEETSLEAEIVRGAYDKDPTIPVVGVTEQNVLLDVLHSTPNTRVSAVSAMFRQSPLHLLSLSQSSSTNPSTVGCHSDTVSLVQRLLPHSTVIAVPRSTKLDLLLSHEIDAVQIYDTTELATLSSLHPSLAPSLISTPLSSYGAKLGYGQVVFAPAEVISSPSLGPRVSDFLDATYEGWRICMSDPERAVGAVKRACEKLKLGDEGHNHYNEDDDFLLAEIIRNVNDKVAETKEGPYLGVIDRDSSSSNSWYSKVETGSKHGVDVESVVLPPTASTADVLGAIDRASSRDGIQLMWPLPPSVDSTLCYSSIPASQDVDGLVPGSPTLPVTAAAALALLASRSVEVKGGDCVVVGRSRIAGKPLAEALGDMGATV</sequence>
<dbReference type="EC" id="3.5.4.9" evidence="1"/>
<dbReference type="GO" id="GO:0004477">
    <property type="term" value="F:methenyltetrahydrofolate cyclohydrolase activity"/>
    <property type="evidence" value="ECO:0007669"/>
    <property type="project" value="UniProtKB-EC"/>
</dbReference>
<accession>A0A9W7KV08</accession>
<name>A0A9W7KV08_9STRA</name>
<evidence type="ECO:0000313" key="5">
    <source>
        <dbReference type="Proteomes" id="UP001165082"/>
    </source>
</evidence>
<dbReference type="OrthoDB" id="1448at2759"/>
<dbReference type="Gene3D" id="3.40.50.10860">
    <property type="entry name" value="Leucine Dehydrogenase, chain A, domain 1"/>
    <property type="match status" value="1"/>
</dbReference>
<comment type="caution">
    <text evidence="4">The sequence shown here is derived from an EMBL/GenBank/DDBJ whole genome shotgun (WGS) entry which is preliminary data.</text>
</comment>
<dbReference type="PANTHER" id="PTHR48099:SF5">
    <property type="entry name" value="C-1-TETRAHYDROFOLATE SYNTHASE, CYTOPLASMIC"/>
    <property type="match status" value="1"/>
</dbReference>
<dbReference type="InterPro" id="IPR036291">
    <property type="entry name" value="NAD(P)-bd_dom_sf"/>
</dbReference>
<feature type="domain" description="Tetrahydrofolate dehydrogenase/cyclohydrolase NAD(P)-binding" evidence="3">
    <location>
        <begin position="500"/>
        <end position="546"/>
    </location>
</feature>
<dbReference type="SUPFAM" id="SSF53223">
    <property type="entry name" value="Aminoacid dehydrogenase-like, N-terminal domain"/>
    <property type="match status" value="1"/>
</dbReference>
<dbReference type="Gene3D" id="3.40.50.720">
    <property type="entry name" value="NAD(P)-binding Rossmann-like Domain"/>
    <property type="match status" value="1"/>
</dbReference>
<feature type="non-terminal residue" evidence="4">
    <location>
        <position position="546"/>
    </location>
</feature>
<dbReference type="Proteomes" id="UP001165082">
    <property type="component" value="Unassembled WGS sequence"/>
</dbReference>